<comment type="caution">
    <text evidence="2">The sequence shown here is derived from an EMBL/GenBank/DDBJ whole genome shotgun (WGS) entry which is preliminary data.</text>
</comment>
<name>A0ABT6HXS5_9ACTN</name>
<evidence type="ECO:0000313" key="3">
    <source>
        <dbReference type="Proteomes" id="UP001223144"/>
    </source>
</evidence>
<keyword evidence="1" id="KW-0175">Coiled coil</keyword>
<dbReference type="RefSeq" id="WP_398860428.1">
    <property type="nucleotide sequence ID" value="NZ_JARWBG010000065.1"/>
</dbReference>
<proteinExistence type="predicted"/>
<dbReference type="EMBL" id="JARWBG010000065">
    <property type="protein sequence ID" value="MDH2393410.1"/>
    <property type="molecule type" value="Genomic_DNA"/>
</dbReference>
<evidence type="ECO:0000313" key="2">
    <source>
        <dbReference type="EMBL" id="MDH2393410.1"/>
    </source>
</evidence>
<reference evidence="2 3" key="1">
    <citation type="submission" date="2023-04" db="EMBL/GenBank/DDBJ databases">
        <title>Streptomyces chengmaiensis sp. nov. isolated from the stem of mangrove plant in Hainan.</title>
        <authorList>
            <person name="Huang X."/>
            <person name="Zhou S."/>
            <person name="Chu X."/>
            <person name="Xie Y."/>
            <person name="Lin Y."/>
        </authorList>
    </citation>
    <scope>NUCLEOTIDE SEQUENCE [LARGE SCALE GENOMIC DNA]</scope>
    <source>
        <strain evidence="2 3">HNM0663</strain>
    </source>
</reference>
<feature type="coiled-coil region" evidence="1">
    <location>
        <begin position="94"/>
        <end position="131"/>
    </location>
</feature>
<feature type="non-terminal residue" evidence="2">
    <location>
        <position position="142"/>
    </location>
</feature>
<protein>
    <submittedName>
        <fullName evidence="2">Uncharacterized protein</fullName>
    </submittedName>
</protein>
<organism evidence="2 3">
    <name type="scientific">Streptomyces chengmaiensis</name>
    <dbReference type="NCBI Taxonomy" id="3040919"/>
    <lineage>
        <taxon>Bacteria</taxon>
        <taxon>Bacillati</taxon>
        <taxon>Actinomycetota</taxon>
        <taxon>Actinomycetes</taxon>
        <taxon>Kitasatosporales</taxon>
        <taxon>Streptomycetaceae</taxon>
        <taxon>Streptomyces</taxon>
    </lineage>
</organism>
<evidence type="ECO:0000256" key="1">
    <source>
        <dbReference type="SAM" id="Coils"/>
    </source>
</evidence>
<sequence>MNDAYRAAIVDMLNNGATADDIRAQLPDVTVGEIAAIAETQGLTRAHAKASASPIPNVDPQLAHALAALAWGENSHTARIRHLAARTRAGLSELQQLKRDASAIEAAEKEVAEATQTLTKAQAKLRRLKNGGKATKPTASAN</sequence>
<gene>
    <name evidence="2" type="ORF">QCN29_32530</name>
</gene>
<keyword evidence="3" id="KW-1185">Reference proteome</keyword>
<accession>A0ABT6HXS5</accession>
<dbReference type="Proteomes" id="UP001223144">
    <property type="component" value="Unassembled WGS sequence"/>
</dbReference>